<proteinExistence type="predicted"/>
<dbReference type="Proteomes" id="UP000257039">
    <property type="component" value="Unassembled WGS sequence"/>
</dbReference>
<accession>A0A4P9VDV1</accession>
<keyword evidence="2" id="KW-1185">Reference proteome</keyword>
<protein>
    <submittedName>
        <fullName evidence="1">Uncharacterized protein</fullName>
    </submittedName>
</protein>
<dbReference type="RefSeq" id="WP_094790020.1">
    <property type="nucleotide sequence ID" value="NZ_NDXW01000011.1"/>
</dbReference>
<gene>
    <name evidence="1" type="ORF">B9G39_29560</name>
</gene>
<organism evidence="1 2">
    <name type="scientific">Zooshikella ganghwensis</name>
    <dbReference type="NCBI Taxonomy" id="202772"/>
    <lineage>
        <taxon>Bacteria</taxon>
        <taxon>Pseudomonadati</taxon>
        <taxon>Pseudomonadota</taxon>
        <taxon>Gammaproteobacteria</taxon>
        <taxon>Oceanospirillales</taxon>
        <taxon>Zooshikellaceae</taxon>
        <taxon>Zooshikella</taxon>
    </lineage>
</organism>
<reference evidence="1 2" key="1">
    <citation type="submission" date="2017-04" db="EMBL/GenBank/DDBJ databases">
        <title>Draft genome sequence of Zooshikella ganghwensis VG4 isolated from Red Sea sediments.</title>
        <authorList>
            <person name="Rehman Z."/>
            <person name="Alam I."/>
            <person name="Kamau A."/>
            <person name="Bajic V."/>
            <person name="Leiknes T."/>
        </authorList>
    </citation>
    <scope>NUCLEOTIDE SEQUENCE [LARGE SCALE GENOMIC DNA]</scope>
    <source>
        <strain evidence="1 2">VG4</strain>
    </source>
</reference>
<evidence type="ECO:0000313" key="1">
    <source>
        <dbReference type="EMBL" id="RDH41258.1"/>
    </source>
</evidence>
<name>A0A4P9VDV1_9GAMM</name>
<comment type="caution">
    <text evidence="1">The sequence shown here is derived from an EMBL/GenBank/DDBJ whole genome shotgun (WGS) entry which is preliminary data.</text>
</comment>
<dbReference type="AlphaFoldDB" id="A0A4P9VDV1"/>
<evidence type="ECO:0000313" key="2">
    <source>
        <dbReference type="Proteomes" id="UP000257039"/>
    </source>
</evidence>
<dbReference type="EMBL" id="NDXW01000011">
    <property type="protein sequence ID" value="RDH41258.1"/>
    <property type="molecule type" value="Genomic_DNA"/>
</dbReference>
<sequence length="159" mass="17568">MNNQIFERFCDPSTMIEAEQELVSMGEQAVPILESFFNGNAKNKFGIPYRKLGLPMTCALETARRIGSLSKPLEIYFREELKSGNHTAAMALCSLKSIEEESTVALAESLSGDLFLASESAVTLIKHSKVDHSAVLKKLTESEPAAKIFNRIKKWNSGV</sequence>